<dbReference type="InterPro" id="IPR036291">
    <property type="entry name" value="NAD(P)-bd_dom_sf"/>
</dbReference>
<comment type="caution">
    <text evidence="4">The sequence shown here is derived from an EMBL/GenBank/DDBJ whole genome shotgun (WGS) entry which is preliminary data.</text>
</comment>
<evidence type="ECO:0000256" key="2">
    <source>
        <dbReference type="ARBA" id="ARBA00022857"/>
    </source>
</evidence>
<feature type="domain" description="NmrA-like" evidence="3">
    <location>
        <begin position="7"/>
        <end position="304"/>
    </location>
</feature>
<keyword evidence="2" id="KW-0521">NADP</keyword>
<evidence type="ECO:0000313" key="5">
    <source>
        <dbReference type="Proteomes" id="UP000253551"/>
    </source>
</evidence>
<dbReference type="EMBL" id="PJQM01005752">
    <property type="protein sequence ID" value="RCH80923.1"/>
    <property type="molecule type" value="Genomic_DNA"/>
</dbReference>
<dbReference type="OrthoDB" id="9997102at2759"/>
<dbReference type="GO" id="GO:0005634">
    <property type="term" value="C:nucleus"/>
    <property type="evidence" value="ECO:0007669"/>
    <property type="project" value="TreeGrafter"/>
</dbReference>
<dbReference type="InterPro" id="IPR008030">
    <property type="entry name" value="NmrA-like"/>
</dbReference>
<evidence type="ECO:0000259" key="3">
    <source>
        <dbReference type="Pfam" id="PF05368"/>
    </source>
</evidence>
<dbReference type="SUPFAM" id="SSF51735">
    <property type="entry name" value="NAD(P)-binding Rossmann-fold domains"/>
    <property type="match status" value="1"/>
</dbReference>
<dbReference type="Pfam" id="PF05368">
    <property type="entry name" value="NmrA"/>
    <property type="match status" value="1"/>
</dbReference>
<dbReference type="PANTHER" id="PTHR42748:SF22">
    <property type="entry name" value="NMRA-LIKE DOMAIN-CONTAINING PROTEIN"/>
    <property type="match status" value="1"/>
</dbReference>
<dbReference type="AlphaFoldDB" id="A0A367ITB7"/>
<dbReference type="Proteomes" id="UP000253551">
    <property type="component" value="Unassembled WGS sequence"/>
</dbReference>
<dbReference type="PANTHER" id="PTHR42748">
    <property type="entry name" value="NITROGEN METABOLITE REPRESSION PROTEIN NMRA FAMILY MEMBER"/>
    <property type="match status" value="1"/>
</dbReference>
<organism evidence="4 5">
    <name type="scientific">Rhizopus stolonifer</name>
    <name type="common">Rhizopus nigricans</name>
    <dbReference type="NCBI Taxonomy" id="4846"/>
    <lineage>
        <taxon>Eukaryota</taxon>
        <taxon>Fungi</taxon>
        <taxon>Fungi incertae sedis</taxon>
        <taxon>Mucoromycota</taxon>
        <taxon>Mucoromycotina</taxon>
        <taxon>Mucoromycetes</taxon>
        <taxon>Mucorales</taxon>
        <taxon>Mucorineae</taxon>
        <taxon>Rhizopodaceae</taxon>
        <taxon>Rhizopus</taxon>
    </lineage>
</organism>
<name>A0A367ITB7_RHIST</name>
<accession>A0A367ITB7</accession>
<gene>
    <name evidence="4" type="ORF">CU098_002178</name>
</gene>
<evidence type="ECO:0000256" key="1">
    <source>
        <dbReference type="ARBA" id="ARBA00006328"/>
    </source>
</evidence>
<evidence type="ECO:0000313" key="4">
    <source>
        <dbReference type="EMBL" id="RCH80923.1"/>
    </source>
</evidence>
<proteinExistence type="inferred from homology"/>
<protein>
    <recommendedName>
        <fullName evidence="3">NmrA-like domain-containing protein</fullName>
    </recommendedName>
</protein>
<reference evidence="4 5" key="1">
    <citation type="journal article" date="2018" name="G3 (Bethesda)">
        <title>Phylogenetic and Phylogenomic Definition of Rhizopus Species.</title>
        <authorList>
            <person name="Gryganskyi A.P."/>
            <person name="Golan J."/>
            <person name="Dolatabadi S."/>
            <person name="Mondo S."/>
            <person name="Robb S."/>
            <person name="Idnurm A."/>
            <person name="Muszewska A."/>
            <person name="Steczkiewicz K."/>
            <person name="Masonjones S."/>
            <person name="Liao H.L."/>
            <person name="Gajdeczka M.T."/>
            <person name="Anike F."/>
            <person name="Vuek A."/>
            <person name="Anishchenko I.M."/>
            <person name="Voigt K."/>
            <person name="de Hoog G.S."/>
            <person name="Smith M.E."/>
            <person name="Heitman J."/>
            <person name="Vilgalys R."/>
            <person name="Stajich J.E."/>
        </authorList>
    </citation>
    <scope>NUCLEOTIDE SEQUENCE [LARGE SCALE GENOMIC DNA]</scope>
    <source>
        <strain evidence="4 5">LSU 92-RS-03</strain>
    </source>
</reference>
<keyword evidence="5" id="KW-1185">Reference proteome</keyword>
<comment type="similarity">
    <text evidence="1">Belongs to the NmrA-type oxidoreductase family.</text>
</comment>
<dbReference type="InterPro" id="IPR051164">
    <property type="entry name" value="NmrA-like_oxidored"/>
</dbReference>
<sequence length="344" mass="38358">MTLQTGKGSIFVSGTDGDKGVAIVQQLLQLPEQYKHLSPQRIYAGLPDDTTPRAKSLKGLGAKVVAFDIFHDHQAAVKALTGMSKLCLLIDPLSERMQRSNAYHYGKAFIDAAKDAHVEHIIFLTPFTPLDPISPPVCQDSEMQFGSYRSQFMLIESYLHTQYDNSQITILRYPGVLHQHLLVFGKYIAQHNAFPLPDQHLEITVESCNMIDIARATACVAHSPTLRHGKNAYKISSGLLTLEEVSQRVLGGLERENDIHRIDLNALQQIICESIGNEDHALFLMEMWGIQQKLSGRRLEITRDLEALTGQSGKTLNEFLKEAEVRDAFLSHNNDTLPSSSKVA</sequence>
<dbReference type="Gene3D" id="3.40.50.720">
    <property type="entry name" value="NAD(P)-binding Rossmann-like Domain"/>
    <property type="match status" value="1"/>
</dbReference>